<dbReference type="EMBL" id="MN738956">
    <property type="protein sequence ID" value="QHT32912.1"/>
    <property type="molecule type" value="Genomic_DNA"/>
</dbReference>
<proteinExistence type="predicted"/>
<evidence type="ECO:0000313" key="1">
    <source>
        <dbReference type="EMBL" id="QHT32912.1"/>
    </source>
</evidence>
<name>A0A6C0EVY5_9ZZZZ</name>
<protein>
    <submittedName>
        <fullName evidence="1">Uncharacterized protein</fullName>
    </submittedName>
</protein>
<reference evidence="1" key="1">
    <citation type="journal article" date="2020" name="Nature">
        <title>Giant virus diversity and host interactions through global metagenomics.</title>
        <authorList>
            <person name="Schulz F."/>
            <person name="Roux S."/>
            <person name="Paez-Espino D."/>
            <person name="Jungbluth S."/>
            <person name="Walsh D.A."/>
            <person name="Denef V.J."/>
            <person name="McMahon K.D."/>
            <person name="Konstantinidis K.T."/>
            <person name="Eloe-Fadrosh E.A."/>
            <person name="Kyrpides N.C."/>
            <person name="Woyke T."/>
        </authorList>
    </citation>
    <scope>NUCLEOTIDE SEQUENCE</scope>
    <source>
        <strain evidence="1">GVMAG-M-3300009161-34</strain>
    </source>
</reference>
<organism evidence="1">
    <name type="scientific">viral metagenome</name>
    <dbReference type="NCBI Taxonomy" id="1070528"/>
    <lineage>
        <taxon>unclassified sequences</taxon>
        <taxon>metagenomes</taxon>
        <taxon>organismal metagenomes</taxon>
    </lineage>
</organism>
<sequence>MFFSLNAKRRVPLNNQSLLKLRQIDHNVQSNSEINTWPQVKEITSIVKDVITYDIGELSNEVGEPSNDIDLIAPEPQMEEPVIETLSNVVASNNETIEKEPSVKVYESILEPILEEVCNEEEVSGIKKGMAKAKAVVEVNKKKKKNGRK</sequence>
<dbReference type="AlphaFoldDB" id="A0A6C0EVY5"/>
<accession>A0A6C0EVY5</accession>